<name>A0A645IBU7_9ZZZZ</name>
<dbReference type="EMBL" id="VSSQ01110524">
    <property type="protein sequence ID" value="MPN48312.1"/>
    <property type="molecule type" value="Genomic_DNA"/>
</dbReference>
<reference evidence="1" key="1">
    <citation type="submission" date="2019-08" db="EMBL/GenBank/DDBJ databases">
        <authorList>
            <person name="Kucharzyk K."/>
            <person name="Murdoch R.W."/>
            <person name="Higgins S."/>
            <person name="Loffler F."/>
        </authorList>
    </citation>
    <scope>NUCLEOTIDE SEQUENCE</scope>
</reference>
<gene>
    <name evidence="1" type="ORF">SDC9_195919</name>
</gene>
<evidence type="ECO:0000313" key="1">
    <source>
        <dbReference type="EMBL" id="MPN48312.1"/>
    </source>
</evidence>
<accession>A0A645IBU7</accession>
<sequence>MIGKVLGHPVDGIAGLLFLERLPGLVKAGELGKPERKDPGLCTIVDDGIGLEKGAFLQERRPNFIGQFPARSQIHRKNGQGIFIGGREGHRQVLQAQLLPGGRREGRLQRPVGHHQGIAGNRNTVVSRFDQRELAGIRQPIFIVEILIKAIQRQQSFF</sequence>
<comment type="caution">
    <text evidence="1">The sequence shown here is derived from an EMBL/GenBank/DDBJ whole genome shotgun (WGS) entry which is preliminary data.</text>
</comment>
<proteinExistence type="predicted"/>
<organism evidence="1">
    <name type="scientific">bioreactor metagenome</name>
    <dbReference type="NCBI Taxonomy" id="1076179"/>
    <lineage>
        <taxon>unclassified sequences</taxon>
        <taxon>metagenomes</taxon>
        <taxon>ecological metagenomes</taxon>
    </lineage>
</organism>
<protein>
    <submittedName>
        <fullName evidence="1">Uncharacterized protein</fullName>
    </submittedName>
</protein>
<dbReference type="AlphaFoldDB" id="A0A645IBU7"/>